<dbReference type="RefSeq" id="XP_037151330.1">
    <property type="nucleotide sequence ID" value="XM_037292791.1"/>
</dbReference>
<protein>
    <submittedName>
        <fullName evidence="1">Uncharacterized protein</fullName>
    </submittedName>
</protein>
<sequence>MDIVRMGMYIVNGMHLGNGEQAKNGIPSSATLSKGAEPALTRPTEADASTFISQKPVLLSTETEGSSTEYPSSISEQGTQSIEAATVFTTDESDNYHMLWTLKHYLGFILHGCRRHNACVFKRQRATKNRPGREEKALKDRTLAAGSTAEQAISQRRHDIVGDQLEGAVGELRQVRPERRDAIGARGLLRTELQAERAEAEELEVIVTVSTTLLVLWPN</sequence>
<comment type="caution">
    <text evidence="1">The sequence shown here is derived from an EMBL/GenBank/DDBJ whole genome shotgun (WGS) entry which is preliminary data.</text>
</comment>
<evidence type="ECO:0000313" key="2">
    <source>
        <dbReference type="Proteomes" id="UP000593566"/>
    </source>
</evidence>
<keyword evidence="2" id="KW-1185">Reference proteome</keyword>
<dbReference type="EMBL" id="JACCJB010000013">
    <property type="protein sequence ID" value="KAF6221895.1"/>
    <property type="molecule type" value="Genomic_DNA"/>
</dbReference>
<name>A0A8H6CE29_9LECA</name>
<reference evidence="1 2" key="1">
    <citation type="journal article" date="2020" name="Genomics">
        <title>Complete, high-quality genomes from long-read metagenomic sequencing of two wolf lichen thalli reveals enigmatic genome architecture.</title>
        <authorList>
            <person name="McKenzie S.K."/>
            <person name="Walston R.F."/>
            <person name="Allen J.L."/>
        </authorList>
    </citation>
    <scope>NUCLEOTIDE SEQUENCE [LARGE SCALE GENOMIC DNA]</scope>
    <source>
        <strain evidence="1">WasteWater1</strain>
    </source>
</reference>
<dbReference type="GeneID" id="59330277"/>
<evidence type="ECO:0000313" key="1">
    <source>
        <dbReference type="EMBL" id="KAF6221895.1"/>
    </source>
</evidence>
<dbReference type="Proteomes" id="UP000593566">
    <property type="component" value="Unassembled WGS sequence"/>
</dbReference>
<gene>
    <name evidence="1" type="ORF">HO133_001863</name>
</gene>
<accession>A0A8H6CE29</accession>
<organism evidence="1 2">
    <name type="scientific">Letharia lupina</name>
    <dbReference type="NCBI Taxonomy" id="560253"/>
    <lineage>
        <taxon>Eukaryota</taxon>
        <taxon>Fungi</taxon>
        <taxon>Dikarya</taxon>
        <taxon>Ascomycota</taxon>
        <taxon>Pezizomycotina</taxon>
        <taxon>Lecanoromycetes</taxon>
        <taxon>OSLEUM clade</taxon>
        <taxon>Lecanoromycetidae</taxon>
        <taxon>Lecanorales</taxon>
        <taxon>Lecanorineae</taxon>
        <taxon>Parmeliaceae</taxon>
        <taxon>Letharia</taxon>
    </lineage>
</organism>
<proteinExistence type="predicted"/>
<dbReference type="AlphaFoldDB" id="A0A8H6CE29"/>